<gene>
    <name evidence="1" type="ORF">A3Q56_07479</name>
</gene>
<dbReference type="AlphaFoldDB" id="A0A177AUA7"/>
<protein>
    <submittedName>
        <fullName evidence="1">Uncharacterized protein</fullName>
    </submittedName>
</protein>
<keyword evidence="2" id="KW-1185">Reference proteome</keyword>
<evidence type="ECO:0000313" key="1">
    <source>
        <dbReference type="EMBL" id="OAF64804.1"/>
    </source>
</evidence>
<name>A0A177AUA7_9BILA</name>
<dbReference type="EMBL" id="LWCA01001605">
    <property type="protein sequence ID" value="OAF64804.1"/>
    <property type="molecule type" value="Genomic_DNA"/>
</dbReference>
<organism evidence="1 2">
    <name type="scientific">Intoshia linei</name>
    <dbReference type="NCBI Taxonomy" id="1819745"/>
    <lineage>
        <taxon>Eukaryota</taxon>
        <taxon>Metazoa</taxon>
        <taxon>Spiralia</taxon>
        <taxon>Lophotrochozoa</taxon>
        <taxon>Mesozoa</taxon>
        <taxon>Orthonectida</taxon>
        <taxon>Rhopaluridae</taxon>
        <taxon>Intoshia</taxon>
    </lineage>
</organism>
<dbReference type="Gene3D" id="1.10.10.60">
    <property type="entry name" value="Homeodomain-like"/>
    <property type="match status" value="1"/>
</dbReference>
<evidence type="ECO:0000313" key="2">
    <source>
        <dbReference type="Proteomes" id="UP000078046"/>
    </source>
</evidence>
<dbReference type="Gene3D" id="3.40.1280.30">
    <property type="match status" value="1"/>
</dbReference>
<sequence length="335" mass="39410">MTIKNKLNKLEQKRLLYIKSEYFLISHKNKFQTALLPKQLLTCLRLHLFESRYNYYFNILNEKKQINTHIEINANDNQKIIFDLVNTNRLQYRDILQITNNLVECVEFNQKSGSGLFDLWITNYDKMSILSHHLNKRYYNAQKNNSTRNIPICSLINTFNGGTDLWKNVHKNIEINYICPVHKPLVNTKLFESFSDNAVYVIPTITKYSIESSNMIDRHINNIKDSQINFIYLPFDQYIRNFNNTIVMPFWKYFHLLTILKTKESVSMKDAGILTLKDLISENEICGKTLPSKNSMAEVNTLTDFEKGQIMALKTENKSHKYIAKQIKRSRNVVS</sequence>
<dbReference type="InterPro" id="IPR038459">
    <property type="entry name" value="MT_TRM10-typ_sf"/>
</dbReference>
<dbReference type="Proteomes" id="UP000078046">
    <property type="component" value="Unassembled WGS sequence"/>
</dbReference>
<accession>A0A177AUA7</accession>
<feature type="non-terminal residue" evidence="1">
    <location>
        <position position="335"/>
    </location>
</feature>
<proteinExistence type="predicted"/>
<reference evidence="1 2" key="1">
    <citation type="submission" date="2016-04" db="EMBL/GenBank/DDBJ databases">
        <title>The genome of Intoshia linei affirms orthonectids as highly simplified spiralians.</title>
        <authorList>
            <person name="Mikhailov K.V."/>
            <person name="Slusarev G.S."/>
            <person name="Nikitin M.A."/>
            <person name="Logacheva M.D."/>
            <person name="Penin A."/>
            <person name="Aleoshin V."/>
            <person name="Panchin Y.V."/>
        </authorList>
    </citation>
    <scope>NUCLEOTIDE SEQUENCE [LARGE SCALE GENOMIC DNA]</scope>
    <source>
        <strain evidence="1">Intl2013</strain>
        <tissue evidence="1">Whole animal</tissue>
    </source>
</reference>
<comment type="caution">
    <text evidence="1">The sequence shown here is derived from an EMBL/GenBank/DDBJ whole genome shotgun (WGS) entry which is preliminary data.</text>
</comment>